<keyword evidence="4 6" id="KW-1133">Transmembrane helix</keyword>
<keyword evidence="9" id="KW-1185">Reference proteome</keyword>
<sequence length="246" mass="25439">MATVTVTYIGGDQPITVAAIVPALPSVPVDEPAALIDLPTLTERRLAATGADPVDITPTEWWASARGARTAPAVRALASHRGLGEVRADRAALRTRLRDAPLGVGLQGALVLGFGTALAFAAAAFVLNAVVTAGERAHEFAVLRILGVHPRQVAGMLAVEQAYLVVLGLLGGTVLGLVVARLTVPHIVVDVRATRPYPPAGAVVQWPVLLAMIAGVIGVLGLVLLPMAAALRRRALGTDIRAGEDR</sequence>
<protein>
    <recommendedName>
        <fullName evidence="7">ABC3 transporter permease C-terminal domain-containing protein</fullName>
    </recommendedName>
</protein>
<evidence type="ECO:0000313" key="8">
    <source>
        <dbReference type="EMBL" id="GAA4236656.1"/>
    </source>
</evidence>
<keyword evidence="2" id="KW-1003">Cell membrane</keyword>
<gene>
    <name evidence="8" type="ORF">GCM10022254_46860</name>
</gene>
<dbReference type="InterPro" id="IPR003838">
    <property type="entry name" value="ABC3_permease_C"/>
</dbReference>
<feature type="transmembrane region" description="Helical" evidence="6">
    <location>
        <begin position="204"/>
        <end position="225"/>
    </location>
</feature>
<evidence type="ECO:0000256" key="3">
    <source>
        <dbReference type="ARBA" id="ARBA00022692"/>
    </source>
</evidence>
<accession>A0ABP8CAJ4</accession>
<evidence type="ECO:0000256" key="4">
    <source>
        <dbReference type="ARBA" id="ARBA00022989"/>
    </source>
</evidence>
<dbReference type="Proteomes" id="UP001501710">
    <property type="component" value="Unassembled WGS sequence"/>
</dbReference>
<proteinExistence type="predicted"/>
<keyword evidence="5 6" id="KW-0472">Membrane</keyword>
<dbReference type="EMBL" id="BAABAS010000015">
    <property type="protein sequence ID" value="GAA4236656.1"/>
    <property type="molecule type" value="Genomic_DNA"/>
</dbReference>
<evidence type="ECO:0000256" key="5">
    <source>
        <dbReference type="ARBA" id="ARBA00023136"/>
    </source>
</evidence>
<comment type="subcellular location">
    <subcellularLocation>
        <location evidence="1">Cell membrane</location>
        <topology evidence="1">Multi-pass membrane protein</topology>
    </subcellularLocation>
</comment>
<dbReference type="RefSeq" id="WP_344900081.1">
    <property type="nucleotide sequence ID" value="NZ_BAABAS010000015.1"/>
</dbReference>
<name>A0ABP8CAJ4_9ACTN</name>
<keyword evidence="3 6" id="KW-0812">Transmembrane</keyword>
<dbReference type="Pfam" id="PF02687">
    <property type="entry name" value="FtsX"/>
    <property type="match status" value="1"/>
</dbReference>
<feature type="domain" description="ABC3 transporter permease C-terminal" evidence="7">
    <location>
        <begin position="116"/>
        <end position="232"/>
    </location>
</feature>
<evidence type="ECO:0000313" key="9">
    <source>
        <dbReference type="Proteomes" id="UP001501710"/>
    </source>
</evidence>
<evidence type="ECO:0000256" key="6">
    <source>
        <dbReference type="SAM" id="Phobius"/>
    </source>
</evidence>
<evidence type="ECO:0000256" key="1">
    <source>
        <dbReference type="ARBA" id="ARBA00004651"/>
    </source>
</evidence>
<feature type="transmembrane region" description="Helical" evidence="6">
    <location>
        <begin position="109"/>
        <end position="131"/>
    </location>
</feature>
<evidence type="ECO:0000259" key="7">
    <source>
        <dbReference type="Pfam" id="PF02687"/>
    </source>
</evidence>
<evidence type="ECO:0000256" key="2">
    <source>
        <dbReference type="ARBA" id="ARBA00022475"/>
    </source>
</evidence>
<feature type="transmembrane region" description="Helical" evidence="6">
    <location>
        <begin position="162"/>
        <end position="184"/>
    </location>
</feature>
<organism evidence="8 9">
    <name type="scientific">Actinomadura meridiana</name>
    <dbReference type="NCBI Taxonomy" id="559626"/>
    <lineage>
        <taxon>Bacteria</taxon>
        <taxon>Bacillati</taxon>
        <taxon>Actinomycetota</taxon>
        <taxon>Actinomycetes</taxon>
        <taxon>Streptosporangiales</taxon>
        <taxon>Thermomonosporaceae</taxon>
        <taxon>Actinomadura</taxon>
    </lineage>
</organism>
<comment type="caution">
    <text evidence="8">The sequence shown here is derived from an EMBL/GenBank/DDBJ whole genome shotgun (WGS) entry which is preliminary data.</text>
</comment>
<reference evidence="9" key="1">
    <citation type="journal article" date="2019" name="Int. J. Syst. Evol. Microbiol.">
        <title>The Global Catalogue of Microorganisms (GCM) 10K type strain sequencing project: providing services to taxonomists for standard genome sequencing and annotation.</title>
        <authorList>
            <consortium name="The Broad Institute Genomics Platform"/>
            <consortium name="The Broad Institute Genome Sequencing Center for Infectious Disease"/>
            <person name="Wu L."/>
            <person name="Ma J."/>
        </authorList>
    </citation>
    <scope>NUCLEOTIDE SEQUENCE [LARGE SCALE GENOMIC DNA]</scope>
    <source>
        <strain evidence="9">JCM 17440</strain>
    </source>
</reference>